<dbReference type="InterPro" id="IPR036047">
    <property type="entry name" value="F-box-like_dom_sf"/>
</dbReference>
<dbReference type="InterPro" id="IPR001810">
    <property type="entry name" value="F-box_dom"/>
</dbReference>
<gene>
    <name evidence="3" type="ORF">TeGR_g10512</name>
</gene>
<name>A0ABQ6M7B1_9STRA</name>
<accession>A0ABQ6M7B1</accession>
<dbReference type="InterPro" id="IPR032675">
    <property type="entry name" value="LRR_dom_sf"/>
</dbReference>
<dbReference type="EMBL" id="BRYB01000033">
    <property type="protein sequence ID" value="GMI20968.1"/>
    <property type="molecule type" value="Genomic_DNA"/>
</dbReference>
<dbReference type="Pfam" id="PF00646">
    <property type="entry name" value="F-box"/>
    <property type="match status" value="1"/>
</dbReference>
<feature type="domain" description="F-box" evidence="2">
    <location>
        <begin position="128"/>
        <end position="168"/>
    </location>
</feature>
<comment type="caution">
    <text evidence="3">The sequence shown here is derived from an EMBL/GenBank/DDBJ whole genome shotgun (WGS) entry which is preliminary data.</text>
</comment>
<organism evidence="3 4">
    <name type="scientific">Tetraparma gracilis</name>
    <dbReference type="NCBI Taxonomy" id="2962635"/>
    <lineage>
        <taxon>Eukaryota</taxon>
        <taxon>Sar</taxon>
        <taxon>Stramenopiles</taxon>
        <taxon>Ochrophyta</taxon>
        <taxon>Bolidophyceae</taxon>
        <taxon>Parmales</taxon>
        <taxon>Triparmaceae</taxon>
        <taxon>Tetraparma</taxon>
    </lineage>
</organism>
<keyword evidence="4" id="KW-1185">Reference proteome</keyword>
<dbReference type="Gene3D" id="3.80.10.10">
    <property type="entry name" value="Ribonuclease Inhibitor"/>
    <property type="match status" value="1"/>
</dbReference>
<dbReference type="Proteomes" id="UP001165060">
    <property type="component" value="Unassembled WGS sequence"/>
</dbReference>
<evidence type="ECO:0000259" key="2">
    <source>
        <dbReference type="SMART" id="SM00256"/>
    </source>
</evidence>
<feature type="region of interest" description="Disordered" evidence="1">
    <location>
        <begin position="1"/>
        <end position="57"/>
    </location>
</feature>
<protein>
    <recommendedName>
        <fullName evidence="2">F-box domain-containing protein</fullName>
    </recommendedName>
</protein>
<evidence type="ECO:0000313" key="3">
    <source>
        <dbReference type="EMBL" id="GMI20968.1"/>
    </source>
</evidence>
<dbReference type="SUPFAM" id="SSF81383">
    <property type="entry name" value="F-box domain"/>
    <property type="match status" value="1"/>
</dbReference>
<reference evidence="3 4" key="1">
    <citation type="journal article" date="2023" name="Commun. Biol.">
        <title>Genome analysis of Parmales, the sister group of diatoms, reveals the evolutionary specialization of diatoms from phago-mixotrophs to photoautotrophs.</title>
        <authorList>
            <person name="Ban H."/>
            <person name="Sato S."/>
            <person name="Yoshikawa S."/>
            <person name="Yamada K."/>
            <person name="Nakamura Y."/>
            <person name="Ichinomiya M."/>
            <person name="Sato N."/>
            <person name="Blanc-Mathieu R."/>
            <person name="Endo H."/>
            <person name="Kuwata A."/>
            <person name="Ogata H."/>
        </authorList>
    </citation>
    <scope>NUCLEOTIDE SEQUENCE [LARGE SCALE GENOMIC DNA]</scope>
</reference>
<dbReference type="SMART" id="SM00256">
    <property type="entry name" value="FBOX"/>
    <property type="match status" value="1"/>
</dbReference>
<sequence>MDTDDDEYTPQATITSSSSSKPPKKRQRKATSSPAPAPSELAKLLSKTVPGPTGNISKPAVDKLASALSNAAGYSKSAPPPASIVHMLSSALKRLSELSSSHFQAQLRELCSAEAQTPCFVAKSGVALVPDTVFEVLSYLPTSDRVNLSAVSKDCKSFVDSPLAWDELRLQTSTKDALRHFFSRGWAVQRFCLVKRVDLGNMSMSTELWPLVFRYMPLLEQINMTNLRGAARNNAGYLLDAVTNPDRITSLILPTGLSEYAAYWGTFTKLEAVKMNWYSSCIERGGAPTLDRLFAQPTLRKFTAYMFIYNSNGDHRSYSISALSRAPNLEELSLTNVFGLSPEDWQRFAAQGKLWKLSLTASTDEKNLRVMAADKERGPLYDVDAILANRALTHLTIVRARDARWELLVGEGGLEKLLEWSEGGGNTFSAGTMDVVTRANLVSIMAKVKKGRVWIRSEGKKELLEYKAK</sequence>
<evidence type="ECO:0000313" key="4">
    <source>
        <dbReference type="Proteomes" id="UP001165060"/>
    </source>
</evidence>
<proteinExistence type="predicted"/>
<evidence type="ECO:0000256" key="1">
    <source>
        <dbReference type="SAM" id="MobiDB-lite"/>
    </source>
</evidence>